<feature type="region of interest" description="Disordered" evidence="1">
    <location>
        <begin position="1"/>
        <end position="36"/>
    </location>
</feature>
<evidence type="ECO:0000313" key="5">
    <source>
        <dbReference type="Proteomes" id="UP001521911"/>
    </source>
</evidence>
<name>A0A0B6EYQ8_9CORY</name>
<accession>A0A0B6EYQ8</accession>
<dbReference type="Proteomes" id="UP001521911">
    <property type="component" value="Unassembled WGS sequence"/>
</dbReference>
<evidence type="ECO:0000313" key="4">
    <source>
        <dbReference type="Proteomes" id="UP000031890"/>
    </source>
</evidence>
<reference evidence="3 5" key="2">
    <citation type="submission" date="2022-02" db="EMBL/GenBank/DDBJ databases">
        <title>Uncovering new skin microbiome diversity through culturing and metagenomics.</title>
        <authorList>
            <person name="Conlan S."/>
            <person name="Deming C."/>
            <person name="Nisc Comparative Sequencing Program N."/>
            <person name="Segre J.A."/>
        </authorList>
    </citation>
    <scope>NUCLEOTIDE SEQUENCE [LARGE SCALE GENOMIC DNA]</scope>
    <source>
        <strain evidence="3 5">ACRQV</strain>
    </source>
</reference>
<dbReference type="Proteomes" id="UP000031890">
    <property type="component" value="Chromosome"/>
</dbReference>
<organism evidence="2 4">
    <name type="scientific">Corynebacterium singulare</name>
    <dbReference type="NCBI Taxonomy" id="161899"/>
    <lineage>
        <taxon>Bacteria</taxon>
        <taxon>Bacillati</taxon>
        <taxon>Actinomycetota</taxon>
        <taxon>Actinomycetes</taxon>
        <taxon>Mycobacteriales</taxon>
        <taxon>Corynebacteriaceae</taxon>
        <taxon>Corynebacterium</taxon>
    </lineage>
</organism>
<gene>
    <name evidence="2" type="ORF">CSING_02570</name>
    <name evidence="3" type="ORF">MHK08_06995</name>
</gene>
<dbReference type="EMBL" id="CP010827">
    <property type="protein sequence ID" value="AJI78064.1"/>
    <property type="molecule type" value="Genomic_DNA"/>
</dbReference>
<keyword evidence="5" id="KW-1185">Reference proteome</keyword>
<dbReference type="HOGENOM" id="CLU_1183432_0_0_11"/>
<dbReference type="EMBL" id="JAKRDF010000006">
    <property type="protein sequence ID" value="MCG7276214.1"/>
    <property type="molecule type" value="Genomic_DNA"/>
</dbReference>
<feature type="compositionally biased region" description="Low complexity" evidence="1">
    <location>
        <begin position="8"/>
        <end position="18"/>
    </location>
</feature>
<dbReference type="OrthoDB" id="4421339at2"/>
<feature type="compositionally biased region" description="Basic and acidic residues" evidence="1">
    <location>
        <begin position="19"/>
        <end position="30"/>
    </location>
</feature>
<protein>
    <submittedName>
        <fullName evidence="2">Uncharacterized protein</fullName>
    </submittedName>
</protein>
<proteinExistence type="predicted"/>
<evidence type="ECO:0000256" key="1">
    <source>
        <dbReference type="SAM" id="MobiDB-lite"/>
    </source>
</evidence>
<reference evidence="2 4" key="1">
    <citation type="journal article" date="2015" name="Genome Announc.">
        <title>Complete Genome Sequence and Annotation of Corynebacterium singulare DSM 44357, Isolated from a Human Semen Specimen.</title>
        <authorList>
            <person name="Merten M."/>
            <person name="Brinkrolf K."/>
            <person name="Albersmeier A."/>
            <person name="Kutter Y."/>
            <person name="Ruckert C."/>
            <person name="Tauch A."/>
        </authorList>
    </citation>
    <scope>NUCLEOTIDE SEQUENCE [LARGE SCALE GENOMIC DNA]</scope>
    <source>
        <strain evidence="2">IBS B52218</strain>
    </source>
</reference>
<dbReference type="RefSeq" id="WP_042529393.1">
    <property type="nucleotide sequence ID" value="NZ_CP010827.1"/>
</dbReference>
<dbReference type="STRING" id="161899.CSING_02570"/>
<dbReference type="AlphaFoldDB" id="A0A0B6EYQ8"/>
<dbReference type="KEGG" id="csx:CSING_02570"/>
<sequence length="234" mass="25358">MNANAVPQKSSQDSGQKGQKPEEDVDRTEATVDGSSELSSRTLNLLAVGAAVVLVAGGITIEQINRHQPEEELARPDLRADHIVNLHPETEGVLPEAFIEKIALCQETTLESNNALLTGTHGYSCKLWLTKQEDAEGLVTFHSPRSVVLGDEAAALVDALPTYHDPTFRTSTRTVRDAQGDQPAVLVNAWENDGVGGGDIYVYYPEDKVLITWPWNKTDPGADDVEAVVRGEGF</sequence>
<evidence type="ECO:0000313" key="3">
    <source>
        <dbReference type="EMBL" id="MCG7276214.1"/>
    </source>
</evidence>
<evidence type="ECO:0000313" key="2">
    <source>
        <dbReference type="EMBL" id="AJI78064.1"/>
    </source>
</evidence>